<dbReference type="Proteomes" id="UP000326598">
    <property type="component" value="Chromosome"/>
</dbReference>
<dbReference type="InterPro" id="IPR007822">
    <property type="entry name" value="LANC-like"/>
</dbReference>
<dbReference type="GO" id="GO:0046872">
    <property type="term" value="F:metal ion binding"/>
    <property type="evidence" value="ECO:0007669"/>
    <property type="project" value="UniProtKB-KW"/>
</dbReference>
<organism evidence="2 3">
    <name type="scientific">Streptomyces coeruleorubidus</name>
    <dbReference type="NCBI Taxonomy" id="116188"/>
    <lineage>
        <taxon>Bacteria</taxon>
        <taxon>Bacillati</taxon>
        <taxon>Actinomycetota</taxon>
        <taxon>Actinomycetes</taxon>
        <taxon>Kitasatosporales</taxon>
        <taxon>Streptomycetaceae</taxon>
        <taxon>Streptomyces</taxon>
    </lineage>
</organism>
<dbReference type="SMART" id="SM01260">
    <property type="entry name" value="LANC_like"/>
    <property type="match status" value="1"/>
</dbReference>
<feature type="binding site" evidence="1">
    <location>
        <position position="365"/>
    </location>
    <ligand>
        <name>Zn(2+)</name>
        <dbReference type="ChEBI" id="CHEBI:29105"/>
    </ligand>
</feature>
<sequence length="454" mass="47509">MPTHTRTSPSDRTSGPHWGRVALPAPLTARARQAADRVADALAGPHLLPELAARAAAQSDDAVWDGSSLSHGHAGLALLHLYAARAGGGRAAYDRAFAFLRAAFEHTETEPVPEPGMFGGTSGLALALADFAADEPRFRPSMDRLHERLADQVLAVDRPSGAVADHDYDAINGAAGVLAHQCTVDSPSPRMREATDRTLDFLLRLSTGDGPPYALAVAPRWYPLDEYRADYPHGYLNLGLSHGVPGVAGALAAALRAGHRAPETRTALRGLVDWLLAVRLTDAQGPLWARGVPLDANGRTVPNDALPHAHDQLAWCYGTAGVAVALLRAAEALGDDAAGSAAADAFDAVLRRGPGRGTVLSPTLCHGMAGLVAVCAEFAASGRSPNAEAALPSLVGELLAYAEDDRPLLFADQDVPGNFVDDPGLLTGAAGVALTLFAVTGRDRPRWFTAFFLS</sequence>
<dbReference type="CDD" id="cd04793">
    <property type="entry name" value="LanC"/>
    <property type="match status" value="1"/>
</dbReference>
<feature type="binding site" evidence="1">
    <location>
        <position position="366"/>
    </location>
    <ligand>
        <name>Zn(2+)</name>
        <dbReference type="ChEBI" id="CHEBI:29105"/>
    </ligand>
</feature>
<name>A0A5J6I4C5_STRC4</name>
<keyword evidence="1" id="KW-0862">Zinc</keyword>
<dbReference type="AlphaFoldDB" id="A0A5J6I4C5"/>
<proteinExistence type="predicted"/>
<accession>A0A5J6I4C5</accession>
<dbReference type="SUPFAM" id="SSF158745">
    <property type="entry name" value="LanC-like"/>
    <property type="match status" value="1"/>
</dbReference>
<dbReference type="Gene3D" id="1.50.10.20">
    <property type="match status" value="1"/>
</dbReference>
<dbReference type="Pfam" id="PF05147">
    <property type="entry name" value="LANC_like"/>
    <property type="match status" value="1"/>
</dbReference>
<keyword evidence="1" id="KW-0479">Metal-binding</keyword>
<protein>
    <submittedName>
        <fullName evidence="2">Lanthionine synthetase</fullName>
    </submittedName>
</protein>
<dbReference type="PRINTS" id="PR01955">
    <property type="entry name" value="LANCFRANKIA"/>
</dbReference>
<reference evidence="2 3" key="1">
    <citation type="submission" date="2017-09" db="EMBL/GenBank/DDBJ databases">
        <authorList>
            <person name="Lee N."/>
            <person name="Cho B.-K."/>
        </authorList>
    </citation>
    <scope>NUCLEOTIDE SEQUENCE [LARGE SCALE GENOMIC DNA]</scope>
    <source>
        <strain evidence="2 3">ATCC 13740</strain>
    </source>
</reference>
<dbReference type="RefSeq" id="WP_150482554.1">
    <property type="nucleotide sequence ID" value="NZ_BMTB01000004.1"/>
</dbReference>
<evidence type="ECO:0000313" key="3">
    <source>
        <dbReference type="Proteomes" id="UP000326598"/>
    </source>
</evidence>
<dbReference type="PRINTS" id="PR01950">
    <property type="entry name" value="LANCSUPER"/>
</dbReference>
<dbReference type="EMBL" id="CP023694">
    <property type="protein sequence ID" value="QEV27286.1"/>
    <property type="molecule type" value="Genomic_DNA"/>
</dbReference>
<evidence type="ECO:0000256" key="1">
    <source>
        <dbReference type="PIRSR" id="PIRSR607822-1"/>
    </source>
</evidence>
<dbReference type="GeneID" id="91419582"/>
<dbReference type="GO" id="GO:0031179">
    <property type="term" value="P:peptide modification"/>
    <property type="evidence" value="ECO:0007669"/>
    <property type="project" value="InterPro"/>
</dbReference>
<evidence type="ECO:0000313" key="2">
    <source>
        <dbReference type="EMBL" id="QEV27286.1"/>
    </source>
</evidence>
<gene>
    <name evidence="2" type="ORF">CP976_26350</name>
</gene>
<dbReference type="InterPro" id="IPR033889">
    <property type="entry name" value="LanC"/>
</dbReference>
<feature type="binding site" evidence="1">
    <location>
        <position position="316"/>
    </location>
    <ligand>
        <name>Zn(2+)</name>
        <dbReference type="ChEBI" id="CHEBI:29105"/>
    </ligand>
</feature>
<dbReference type="KEGG" id="scoe:CP976_26350"/>